<gene>
    <name evidence="1" type="ORF">MHYMCMPASI_00482</name>
</gene>
<dbReference type="Proteomes" id="UP000837675">
    <property type="component" value="Unassembled WGS sequence"/>
</dbReference>
<protein>
    <submittedName>
        <fullName evidence="1">Uncharacterized protein</fullName>
    </submittedName>
</protein>
<evidence type="ECO:0000313" key="2">
    <source>
        <dbReference type="Proteomes" id="UP000837675"/>
    </source>
</evidence>
<keyword evidence="2" id="KW-1185">Reference proteome</keyword>
<sequence>MLSYLSTSSLSTVAKLVRVSLVIEGDKGSRPDYVYKPALDDVYLFQDNAQMTGYTFLELSFRSLVLKAG</sequence>
<accession>A0A8S4C250</accession>
<evidence type="ECO:0000313" key="1">
    <source>
        <dbReference type="EMBL" id="CAG7591803.1"/>
    </source>
</evidence>
<reference evidence="1" key="1">
    <citation type="submission" date="2021-06" db="EMBL/GenBank/DDBJ databases">
        <authorList>
            <person name="Nardi T."/>
            <person name="Nardi T."/>
        </authorList>
    </citation>
    <scope>NUCLEOTIDE SEQUENCE</scope>
</reference>
<name>A0A8S4C250_9ACAR</name>
<dbReference type="AlphaFoldDB" id="A0A8S4C250"/>
<organism evidence="1 2">
    <name type="scientific">Hyalomma marginatum</name>
    <dbReference type="NCBI Taxonomy" id="34627"/>
    <lineage>
        <taxon>Eukaryota</taxon>
        <taxon>Metazoa</taxon>
        <taxon>Ecdysozoa</taxon>
        <taxon>Arthropoda</taxon>
        <taxon>Chelicerata</taxon>
        <taxon>Arachnida</taxon>
        <taxon>Acari</taxon>
        <taxon>Parasitiformes</taxon>
        <taxon>Ixodida</taxon>
        <taxon>Ixodoidea</taxon>
        <taxon>Ixodidae</taxon>
        <taxon>Hyalomminae</taxon>
        <taxon>Hyalomma</taxon>
    </lineage>
</organism>
<comment type="caution">
    <text evidence="1">The sequence shown here is derived from an EMBL/GenBank/DDBJ whole genome shotgun (WGS) entry which is preliminary data.</text>
</comment>
<proteinExistence type="predicted"/>
<dbReference type="EMBL" id="CAJVAF010000215">
    <property type="protein sequence ID" value="CAG7591803.1"/>
    <property type="molecule type" value="Genomic_DNA"/>
</dbReference>